<sequence length="173" mass="19873">MKTQSLSSQIVHIGSVVNLGFIKEFQGESTGSHEHHCWRKVRLRSDKLGDAYLAVLEIPDNVDSPLRTLTILSKEVKQKKGNFYSSRWSKMWLSSNLKKHPTAAVSVFDGKKVVLNYQNLFISELWSRFGIEKVSSIRQSLSEVKEKIEKLRRKEKDLDVLLEATKKEVEEAK</sequence>
<reference evidence="2 3" key="1">
    <citation type="journal article" date="2021" name="BMC Genomics">
        <title>Datura genome reveals duplications of psychoactive alkaloid biosynthetic genes and high mutation rate following tissue culture.</title>
        <authorList>
            <person name="Rajewski A."/>
            <person name="Carter-House D."/>
            <person name="Stajich J."/>
            <person name="Litt A."/>
        </authorList>
    </citation>
    <scope>NUCLEOTIDE SEQUENCE [LARGE SCALE GENOMIC DNA]</scope>
    <source>
        <strain evidence="2">AR-01</strain>
    </source>
</reference>
<accession>A0ABS8TNN6</accession>
<keyword evidence="3" id="KW-1185">Reference proteome</keyword>
<comment type="caution">
    <text evidence="2">The sequence shown here is derived from an EMBL/GenBank/DDBJ whole genome shotgun (WGS) entry which is preliminary data.</text>
</comment>
<proteinExistence type="predicted"/>
<evidence type="ECO:0000256" key="1">
    <source>
        <dbReference type="SAM" id="Coils"/>
    </source>
</evidence>
<evidence type="ECO:0000313" key="2">
    <source>
        <dbReference type="EMBL" id="MCD7473171.1"/>
    </source>
</evidence>
<dbReference type="Proteomes" id="UP000823775">
    <property type="component" value="Unassembled WGS sequence"/>
</dbReference>
<dbReference type="EMBL" id="JACEIK010001930">
    <property type="protein sequence ID" value="MCD7473171.1"/>
    <property type="molecule type" value="Genomic_DNA"/>
</dbReference>
<feature type="coiled-coil region" evidence="1">
    <location>
        <begin position="134"/>
        <end position="168"/>
    </location>
</feature>
<evidence type="ECO:0000313" key="3">
    <source>
        <dbReference type="Proteomes" id="UP000823775"/>
    </source>
</evidence>
<organism evidence="2 3">
    <name type="scientific">Datura stramonium</name>
    <name type="common">Jimsonweed</name>
    <name type="synonym">Common thornapple</name>
    <dbReference type="NCBI Taxonomy" id="4076"/>
    <lineage>
        <taxon>Eukaryota</taxon>
        <taxon>Viridiplantae</taxon>
        <taxon>Streptophyta</taxon>
        <taxon>Embryophyta</taxon>
        <taxon>Tracheophyta</taxon>
        <taxon>Spermatophyta</taxon>
        <taxon>Magnoliopsida</taxon>
        <taxon>eudicotyledons</taxon>
        <taxon>Gunneridae</taxon>
        <taxon>Pentapetalae</taxon>
        <taxon>asterids</taxon>
        <taxon>lamiids</taxon>
        <taxon>Solanales</taxon>
        <taxon>Solanaceae</taxon>
        <taxon>Solanoideae</taxon>
        <taxon>Datureae</taxon>
        <taxon>Datura</taxon>
    </lineage>
</organism>
<protein>
    <submittedName>
        <fullName evidence="2">Uncharacterized protein</fullName>
    </submittedName>
</protein>
<name>A0ABS8TNN6_DATST</name>
<keyword evidence="1" id="KW-0175">Coiled coil</keyword>
<gene>
    <name evidence="2" type="ORF">HAX54_014824</name>
</gene>